<evidence type="ECO:0000313" key="1">
    <source>
        <dbReference type="EMBL" id="SFB17850.1"/>
    </source>
</evidence>
<accession>A0A1I0YZQ6</accession>
<dbReference type="STRING" id="871651.SAMN05421688_3441"/>
<name>A0A1I0YZQ6_9RHOB</name>
<gene>
    <name evidence="1" type="ORF">SAMN05421688_3441</name>
</gene>
<organism evidence="1 2">
    <name type="scientific">Poseidonocella pacifica</name>
    <dbReference type="NCBI Taxonomy" id="871651"/>
    <lineage>
        <taxon>Bacteria</taxon>
        <taxon>Pseudomonadati</taxon>
        <taxon>Pseudomonadota</taxon>
        <taxon>Alphaproteobacteria</taxon>
        <taxon>Rhodobacterales</taxon>
        <taxon>Roseobacteraceae</taxon>
        <taxon>Poseidonocella</taxon>
    </lineage>
</organism>
<dbReference type="RefSeq" id="WP_092066952.1">
    <property type="nucleotide sequence ID" value="NZ_FOJU01000009.1"/>
</dbReference>
<dbReference type="OrthoDB" id="7859107at2"/>
<dbReference type="EMBL" id="FOJU01000009">
    <property type="protein sequence ID" value="SFB17850.1"/>
    <property type="molecule type" value="Genomic_DNA"/>
</dbReference>
<sequence>MFFVVIGLALAFVLIAIFSRRGTRNCRWRAERSGDRGTLRKYRCAACGAEAFTATSGPPTDCKAGLGPPKL</sequence>
<evidence type="ECO:0000313" key="2">
    <source>
        <dbReference type="Proteomes" id="UP000198796"/>
    </source>
</evidence>
<protein>
    <submittedName>
        <fullName evidence="1">Uncharacterized protein</fullName>
    </submittedName>
</protein>
<proteinExistence type="predicted"/>
<dbReference type="AlphaFoldDB" id="A0A1I0YZQ6"/>
<reference evidence="1 2" key="1">
    <citation type="submission" date="2016-10" db="EMBL/GenBank/DDBJ databases">
        <authorList>
            <person name="de Groot N.N."/>
        </authorList>
    </citation>
    <scope>NUCLEOTIDE SEQUENCE [LARGE SCALE GENOMIC DNA]</scope>
    <source>
        <strain evidence="1 2">DSM 29316</strain>
    </source>
</reference>
<keyword evidence="2" id="KW-1185">Reference proteome</keyword>
<dbReference type="Proteomes" id="UP000198796">
    <property type="component" value="Unassembled WGS sequence"/>
</dbReference>